<dbReference type="SMART" id="SM00028">
    <property type="entry name" value="TPR"/>
    <property type="match status" value="2"/>
</dbReference>
<evidence type="ECO:0000313" key="4">
    <source>
        <dbReference type="Proteomes" id="UP001596250"/>
    </source>
</evidence>
<dbReference type="InterPro" id="IPR044650">
    <property type="entry name" value="SRFR1-like"/>
</dbReference>
<keyword evidence="2" id="KW-0812">Transmembrane</keyword>
<feature type="repeat" description="TPR" evidence="1">
    <location>
        <begin position="169"/>
        <end position="202"/>
    </location>
</feature>
<keyword evidence="4" id="KW-1185">Reference proteome</keyword>
<evidence type="ECO:0000313" key="3">
    <source>
        <dbReference type="EMBL" id="MFC5986852.1"/>
    </source>
</evidence>
<keyword evidence="2" id="KW-0472">Membrane</keyword>
<evidence type="ECO:0000256" key="2">
    <source>
        <dbReference type="SAM" id="Phobius"/>
    </source>
</evidence>
<dbReference type="InterPro" id="IPR011990">
    <property type="entry name" value="TPR-like_helical_dom_sf"/>
</dbReference>
<dbReference type="InterPro" id="IPR019734">
    <property type="entry name" value="TPR_rpt"/>
</dbReference>
<dbReference type="PANTHER" id="PTHR44749">
    <property type="entry name" value="SUPPRESSOR OF RPS4-RLD 1"/>
    <property type="match status" value="1"/>
</dbReference>
<dbReference type="Gene3D" id="1.25.40.10">
    <property type="entry name" value="Tetratricopeptide repeat domain"/>
    <property type="match status" value="1"/>
</dbReference>
<proteinExistence type="predicted"/>
<name>A0ABW1IP45_9BACL</name>
<comment type="caution">
    <text evidence="3">The sequence shown here is derived from an EMBL/GenBank/DDBJ whole genome shotgun (WGS) entry which is preliminary data.</text>
</comment>
<reference evidence="4" key="1">
    <citation type="journal article" date="2019" name="Int. J. Syst. Evol. Microbiol.">
        <title>The Global Catalogue of Microorganisms (GCM) 10K type strain sequencing project: providing services to taxonomists for standard genome sequencing and annotation.</title>
        <authorList>
            <consortium name="The Broad Institute Genomics Platform"/>
            <consortium name="The Broad Institute Genome Sequencing Center for Infectious Disease"/>
            <person name="Wu L."/>
            <person name="Ma J."/>
        </authorList>
    </citation>
    <scope>NUCLEOTIDE SEQUENCE [LARGE SCALE GENOMIC DNA]</scope>
    <source>
        <strain evidence="4">CCM 8749</strain>
    </source>
</reference>
<dbReference type="SUPFAM" id="SSF48452">
    <property type="entry name" value="TPR-like"/>
    <property type="match status" value="1"/>
</dbReference>
<keyword evidence="2" id="KW-1133">Transmembrane helix</keyword>
<dbReference type="PROSITE" id="PS50005">
    <property type="entry name" value="TPR"/>
    <property type="match status" value="2"/>
</dbReference>
<dbReference type="EMBL" id="JBHSQV010000138">
    <property type="protein sequence ID" value="MFC5986852.1"/>
    <property type="molecule type" value="Genomic_DNA"/>
</dbReference>
<feature type="transmembrane region" description="Helical" evidence="2">
    <location>
        <begin position="6"/>
        <end position="31"/>
    </location>
</feature>
<protein>
    <submittedName>
        <fullName evidence="3">Tetratricopeptide repeat protein</fullName>
    </submittedName>
</protein>
<sequence>MSKFFIFAMLWWLIGNPIIAFLVLLLLIYIADQRFVGIFPSLTKPIRRNRLLKKAKYQLLLNPNDLSAKHECARLLIEKKKYSEAQKLLKEIVPKMEHSAEIWFELGLASIRLGQLEEGESYLLKAVELDERVKYGQPFIVLGHAFLKTDRQKAFQYLERFQQIHSSSCEGYYVLGRIYGQSGKKAEAQQAFHDAIQIYKSLPKYMKRRERKWVLRSLAQKWFS</sequence>
<dbReference type="PANTHER" id="PTHR44749:SF1">
    <property type="entry name" value="TETRATRICOPEPTIDE-LIKE HELICAL DOMAIN-CONTAINING PROTEIN"/>
    <property type="match status" value="1"/>
</dbReference>
<gene>
    <name evidence="3" type="ORF">ACFPXP_10525</name>
</gene>
<keyword evidence="1" id="KW-0802">TPR repeat</keyword>
<dbReference type="RefSeq" id="WP_379894162.1">
    <property type="nucleotide sequence ID" value="NZ_CBCSCT010000068.1"/>
</dbReference>
<accession>A0ABW1IP45</accession>
<dbReference type="Proteomes" id="UP001596250">
    <property type="component" value="Unassembled WGS sequence"/>
</dbReference>
<dbReference type="Pfam" id="PF13181">
    <property type="entry name" value="TPR_8"/>
    <property type="match status" value="2"/>
</dbReference>
<evidence type="ECO:0000256" key="1">
    <source>
        <dbReference type="PROSITE-ProRule" id="PRU00339"/>
    </source>
</evidence>
<organism evidence="3 4">
    <name type="scientific">Marinicrinis lubricantis</name>
    <dbReference type="NCBI Taxonomy" id="2086470"/>
    <lineage>
        <taxon>Bacteria</taxon>
        <taxon>Bacillati</taxon>
        <taxon>Bacillota</taxon>
        <taxon>Bacilli</taxon>
        <taxon>Bacillales</taxon>
        <taxon>Paenibacillaceae</taxon>
    </lineage>
</organism>
<feature type="repeat" description="TPR" evidence="1">
    <location>
        <begin position="100"/>
        <end position="133"/>
    </location>
</feature>